<dbReference type="STRING" id="1802597.A2Z24_03055"/>
<organism evidence="3 4">
    <name type="scientific">Candidatus Woykebacteria bacterium RBG_16_44_10</name>
    <dbReference type="NCBI Taxonomy" id="1802597"/>
    <lineage>
        <taxon>Bacteria</taxon>
        <taxon>Candidatus Woykeibacteriota</taxon>
    </lineage>
</organism>
<feature type="repeat" description="TPR" evidence="1">
    <location>
        <begin position="41"/>
        <end position="74"/>
    </location>
</feature>
<proteinExistence type="predicted"/>
<gene>
    <name evidence="3" type="ORF">A2Z24_03055</name>
</gene>
<feature type="compositionally biased region" description="Acidic residues" evidence="2">
    <location>
        <begin position="243"/>
        <end position="253"/>
    </location>
</feature>
<dbReference type="EMBL" id="MHCT01000002">
    <property type="protein sequence ID" value="OGY26647.1"/>
    <property type="molecule type" value="Genomic_DNA"/>
</dbReference>
<dbReference type="AlphaFoldDB" id="A0A1G1WHB4"/>
<evidence type="ECO:0000313" key="4">
    <source>
        <dbReference type="Proteomes" id="UP000177588"/>
    </source>
</evidence>
<reference evidence="3 4" key="1">
    <citation type="journal article" date="2016" name="Nat. Commun.">
        <title>Thousands of microbial genomes shed light on interconnected biogeochemical processes in an aquifer system.</title>
        <authorList>
            <person name="Anantharaman K."/>
            <person name="Brown C.T."/>
            <person name="Hug L.A."/>
            <person name="Sharon I."/>
            <person name="Castelle C.J."/>
            <person name="Probst A.J."/>
            <person name="Thomas B.C."/>
            <person name="Singh A."/>
            <person name="Wilkins M.J."/>
            <person name="Karaoz U."/>
            <person name="Brodie E.L."/>
            <person name="Williams K.H."/>
            <person name="Hubbard S.S."/>
            <person name="Banfield J.F."/>
        </authorList>
    </citation>
    <scope>NUCLEOTIDE SEQUENCE [LARGE SCALE GENOMIC DNA]</scope>
</reference>
<keyword evidence="1" id="KW-0802">TPR repeat</keyword>
<dbReference type="InterPro" id="IPR019734">
    <property type="entry name" value="TPR_rpt"/>
</dbReference>
<evidence type="ECO:0000256" key="1">
    <source>
        <dbReference type="PROSITE-ProRule" id="PRU00339"/>
    </source>
</evidence>
<dbReference type="SUPFAM" id="SSF48452">
    <property type="entry name" value="TPR-like"/>
    <property type="match status" value="1"/>
</dbReference>
<name>A0A1G1WHB4_9BACT</name>
<comment type="caution">
    <text evidence="3">The sequence shown here is derived from an EMBL/GenBank/DDBJ whole genome shotgun (WGS) entry which is preliminary data.</text>
</comment>
<evidence type="ECO:0000313" key="3">
    <source>
        <dbReference type="EMBL" id="OGY26647.1"/>
    </source>
</evidence>
<dbReference type="SMART" id="SM00028">
    <property type="entry name" value="TPR"/>
    <property type="match status" value="1"/>
</dbReference>
<dbReference type="PROSITE" id="PS50005">
    <property type="entry name" value="TPR"/>
    <property type="match status" value="1"/>
</dbReference>
<feature type="region of interest" description="Disordered" evidence="2">
    <location>
        <begin position="235"/>
        <end position="283"/>
    </location>
</feature>
<protein>
    <submittedName>
        <fullName evidence="3">Uncharacterized protein</fullName>
    </submittedName>
</protein>
<dbReference type="Proteomes" id="UP000177588">
    <property type="component" value="Unassembled WGS sequence"/>
</dbReference>
<dbReference type="InterPro" id="IPR011990">
    <property type="entry name" value="TPR-like_helical_dom_sf"/>
</dbReference>
<dbReference type="Pfam" id="PF14559">
    <property type="entry name" value="TPR_19"/>
    <property type="match status" value="1"/>
</dbReference>
<feature type="compositionally biased region" description="Basic and acidic residues" evidence="2">
    <location>
        <begin position="269"/>
        <end position="283"/>
    </location>
</feature>
<evidence type="ECO:0000256" key="2">
    <source>
        <dbReference type="SAM" id="MobiDB-lite"/>
    </source>
</evidence>
<sequence length="283" mass="31333">MPVNTSLDPKIQEAIDAALNSNWQEALRLNSELAEKYPDDVETTNRLARSLAETGKFNQAKKLYQKVLRIDPYNTIAQKNLNRLSSMKKGDLETNPSPSNIKGDVFLEESGKTETTPLEDTAMSSILAGLRTGDKVDLIPQRNSVTVISPSGKRIGKINDSLAQKIAQNLRAGSRFEAFVKSILLHGESGGKKGSKVEIFIREIYRSQKISASPFTSKSSSFTPYVREEALNLLSSQAPVPTESDDDTIEEVEISQLPSFSQEQSLEELAEKEHRESEASEEE</sequence>
<dbReference type="Gene3D" id="1.25.40.10">
    <property type="entry name" value="Tetratricopeptide repeat domain"/>
    <property type="match status" value="1"/>
</dbReference>
<accession>A0A1G1WHB4</accession>